<dbReference type="EMBL" id="CP049217">
    <property type="protein sequence ID" value="QTG16159.1"/>
    <property type="molecule type" value="Genomic_DNA"/>
</dbReference>
<evidence type="ECO:0000256" key="1">
    <source>
        <dbReference type="SAM" id="Phobius"/>
    </source>
</evidence>
<feature type="transmembrane region" description="Helical" evidence="1">
    <location>
        <begin position="6"/>
        <end position="32"/>
    </location>
</feature>
<dbReference type="InterPro" id="IPR025961">
    <property type="entry name" value="Metal_resist"/>
</dbReference>
<dbReference type="OrthoDB" id="8481641at2"/>
<proteinExistence type="predicted"/>
<organism evidence="2 6">
    <name type="scientific">Agrobacterium tumefaciens</name>
    <dbReference type="NCBI Taxonomy" id="358"/>
    <lineage>
        <taxon>Bacteria</taxon>
        <taxon>Pseudomonadati</taxon>
        <taxon>Pseudomonadota</taxon>
        <taxon>Alphaproteobacteria</taxon>
        <taxon>Hyphomicrobiales</taxon>
        <taxon>Rhizobiaceae</taxon>
        <taxon>Rhizobium/Agrobacterium group</taxon>
        <taxon>Agrobacterium</taxon>
        <taxon>Agrobacterium tumefaciens complex</taxon>
    </lineage>
</organism>
<dbReference type="KEGG" id="atf:Ach5_29150"/>
<protein>
    <submittedName>
        <fullName evidence="2">Periplasmic heavy metal sensor</fullName>
    </submittedName>
</protein>
<dbReference type="EMBL" id="LXKT01000028">
    <property type="protein sequence ID" value="OCJ33116.1"/>
    <property type="molecule type" value="Genomic_DNA"/>
</dbReference>
<dbReference type="EMBL" id="JAAMAY010000046">
    <property type="protein sequence ID" value="NTC32309.1"/>
    <property type="molecule type" value="Genomic_DNA"/>
</dbReference>
<reference evidence="4" key="3">
    <citation type="submission" date="2020-02" db="EMBL/GenBank/DDBJ databases">
        <title>Unexpected conservation and global transmission of agrobacterial virulence plasmids.</title>
        <authorList>
            <person name="Weisberg A.J."/>
            <person name="Davis E.W. II"/>
            <person name="Tabima J.R."/>
            <person name="Belcher M.S."/>
            <person name="Miller M."/>
            <person name="Kuo C.-H."/>
            <person name="Loper J.E."/>
            <person name="Grunwald N.J."/>
            <person name="Putnam M.L."/>
            <person name="Chang J.H."/>
        </authorList>
    </citation>
    <scope>NUCLEOTIDE SEQUENCE</scope>
    <source>
        <strain evidence="4">Q15/94</strain>
    </source>
</reference>
<evidence type="ECO:0000313" key="5">
    <source>
        <dbReference type="Proteomes" id="UP000093451"/>
    </source>
</evidence>
<keyword evidence="1" id="KW-0472">Membrane</keyword>
<dbReference type="Proteomes" id="UP000093451">
    <property type="component" value="Unassembled WGS sequence"/>
</dbReference>
<evidence type="ECO:0000313" key="4">
    <source>
        <dbReference type="EMBL" id="QTG16159.1"/>
    </source>
</evidence>
<evidence type="ECO:0000313" key="3">
    <source>
        <dbReference type="EMBL" id="OCJ33116.1"/>
    </source>
</evidence>
<dbReference type="RefSeq" id="WP_003517770.1">
    <property type="nucleotide sequence ID" value="NC_015508.1"/>
</dbReference>
<dbReference type="GeneID" id="92772429"/>
<gene>
    <name evidence="3" type="ORF">A6U91_19995</name>
    <name evidence="2" type="ORF">G6M46_29640</name>
    <name evidence="4" type="ORF">G6M86_23250</name>
</gene>
<accession>A0AA86FXJ0</accession>
<dbReference type="AlphaFoldDB" id="A0A1B9TLV7"/>
<keyword evidence="1" id="KW-0812">Transmembrane</keyword>
<dbReference type="Proteomes" id="UP000663946">
    <property type="component" value="Chromosome 2"/>
</dbReference>
<reference evidence="3 5" key="1">
    <citation type="journal article" date="2016" name="PeerJ">
        <title>Gall-ID: tools for genotyping gall-causing phytopathogenic bacteria.</title>
        <authorList>
            <person name="Davis E.W.II."/>
            <person name="Weisberg A.J."/>
            <person name="Tabima J.F."/>
            <person name="Grunwald N.J."/>
            <person name="Chang J.H."/>
        </authorList>
    </citation>
    <scope>NUCLEOTIDE SEQUENCE [LARGE SCALE GENOMIC DNA]</scope>
    <source>
        <strain evidence="3 5">N2/73</strain>
    </source>
</reference>
<dbReference type="Pfam" id="PF13801">
    <property type="entry name" value="Metal_resist"/>
    <property type="match status" value="1"/>
</dbReference>
<sequence length="149" mass="16391">MSDQNFRWIVVVLLVANTFLVCALAGAGFVYLRNDPAAAAARMPLAGEQLPKTEREAFRRSLSDARRTMRETSAEARQARIEAASLMGAETLDPEALSAALERARKAEYEVRAATEMQAVEFARTLSLEARRRLAEGLLAREAPKPATK</sequence>
<dbReference type="Proteomes" id="UP000702952">
    <property type="component" value="Unassembled WGS sequence"/>
</dbReference>
<reference evidence="2" key="2">
    <citation type="journal article" date="2020" name="Science">
        <title>Unexpected conservation and global transmission of agrobacterial virulence plasmids.</title>
        <authorList>
            <person name="Weisberg A.J."/>
            <person name="Davis E.W. 2nd"/>
            <person name="Tabima J."/>
            <person name="Belcher M.S."/>
            <person name="Miller M."/>
            <person name="Kuo C.H."/>
            <person name="Loper J.E."/>
            <person name="Grunwald N.J."/>
            <person name="Putnam M.L."/>
            <person name="Chang J.H."/>
        </authorList>
    </citation>
    <scope>NUCLEOTIDE SEQUENCE</scope>
    <source>
        <strain evidence="2">17-1853-1a</strain>
    </source>
</reference>
<accession>A0A1B9TLV7</accession>
<name>A0A1B9TLV7_AGRTU</name>
<keyword evidence="1" id="KW-1133">Transmembrane helix</keyword>
<evidence type="ECO:0000313" key="6">
    <source>
        <dbReference type="Proteomes" id="UP000702952"/>
    </source>
</evidence>
<evidence type="ECO:0000313" key="2">
    <source>
        <dbReference type="EMBL" id="NTC32309.1"/>
    </source>
</evidence>